<dbReference type="RefSeq" id="WP_058268030.1">
    <property type="nucleotide sequence ID" value="NZ_FMAZ01000003.1"/>
</dbReference>
<proteinExistence type="predicted"/>
<dbReference type="InterPro" id="IPR016181">
    <property type="entry name" value="Acyl_CoA_acyltransferase"/>
</dbReference>
<gene>
    <name evidence="1" type="ORF">AS031_10305</name>
</gene>
<name>A0A0V8IQB9_9MICC</name>
<protein>
    <recommendedName>
        <fullName evidence="3">N-acetyltransferase domain-containing protein</fullName>
    </recommendedName>
</protein>
<dbReference type="Gene3D" id="3.40.630.30">
    <property type="match status" value="1"/>
</dbReference>
<evidence type="ECO:0000313" key="1">
    <source>
        <dbReference type="EMBL" id="KSU76962.1"/>
    </source>
</evidence>
<dbReference type="SUPFAM" id="SSF55729">
    <property type="entry name" value="Acyl-CoA N-acyltransferases (Nat)"/>
    <property type="match status" value="1"/>
</dbReference>
<evidence type="ECO:0000313" key="2">
    <source>
        <dbReference type="Proteomes" id="UP000053199"/>
    </source>
</evidence>
<sequence>MADLLPEYLTFDYRCRFRGVPGVHHDPEDYPLVWTVEVSGRAWDNEDDGGDGAEVSVGRAQLYVVPSAGIIDLFLTLDAVNQDVAGVGEMLAINRPDLVKDLGLGGDLLILSALHVAPAFRGNKLGHTILKAILSSIGRSASKVVLEATPAAAPDGPEAGTPAHDAAKESLRRYWKSFGFQPAHGDYMVFDDMADVVD</sequence>
<keyword evidence="2" id="KW-1185">Reference proteome</keyword>
<dbReference type="EMBL" id="LNQM01000003">
    <property type="protein sequence ID" value="KSU76962.1"/>
    <property type="molecule type" value="Genomic_DNA"/>
</dbReference>
<evidence type="ECO:0008006" key="3">
    <source>
        <dbReference type="Google" id="ProtNLM"/>
    </source>
</evidence>
<dbReference type="Proteomes" id="UP000053199">
    <property type="component" value="Unassembled WGS sequence"/>
</dbReference>
<comment type="caution">
    <text evidence="1">The sequence shown here is derived from an EMBL/GenBank/DDBJ whole genome shotgun (WGS) entry which is preliminary data.</text>
</comment>
<dbReference type="AlphaFoldDB" id="A0A0V8IQB9"/>
<accession>A0A0V8IQB9</accession>
<dbReference type="OrthoDB" id="4927674at2"/>
<organism evidence="1 2">
    <name type="scientific">Pseudarthrobacter enclensis</name>
    <dbReference type="NCBI Taxonomy" id="993070"/>
    <lineage>
        <taxon>Bacteria</taxon>
        <taxon>Bacillati</taxon>
        <taxon>Actinomycetota</taxon>
        <taxon>Actinomycetes</taxon>
        <taxon>Micrococcales</taxon>
        <taxon>Micrococcaceae</taxon>
        <taxon>Pseudarthrobacter</taxon>
    </lineage>
</organism>
<reference evidence="1 2" key="1">
    <citation type="journal article" date="2014" name="Arch. Microbiol.">
        <title>Arthrobacter enclensis sp. nov., isolated from sediment sample.</title>
        <authorList>
            <person name="Dastager S.G."/>
            <person name="Liu Q."/>
            <person name="Tang S.K."/>
            <person name="Krishnamurthi S."/>
            <person name="Lee J.C."/>
            <person name="Li W.J."/>
        </authorList>
    </citation>
    <scope>NUCLEOTIDE SEQUENCE [LARGE SCALE GENOMIC DNA]</scope>
    <source>
        <strain evidence="1 2">NIO-1008</strain>
    </source>
</reference>